<dbReference type="Pfam" id="PF00015">
    <property type="entry name" value="MCPsignal"/>
    <property type="match status" value="1"/>
</dbReference>
<evidence type="ECO:0000256" key="3">
    <source>
        <dbReference type="ARBA" id="ARBA00022500"/>
    </source>
</evidence>
<dbReference type="InterPro" id="IPR004090">
    <property type="entry name" value="Chemotax_Me-accpt_rcpt"/>
</dbReference>
<dbReference type="PANTHER" id="PTHR43531">
    <property type="entry name" value="PROTEIN ICFG"/>
    <property type="match status" value="1"/>
</dbReference>
<evidence type="ECO:0000259" key="8">
    <source>
        <dbReference type="PROSITE" id="PS50111"/>
    </source>
</evidence>
<dbReference type="SUPFAM" id="SSF58104">
    <property type="entry name" value="Methyl-accepting chemotaxis protein (MCP) signaling domain"/>
    <property type="match status" value="1"/>
</dbReference>
<keyword evidence="7" id="KW-0812">Transmembrane</keyword>
<keyword evidence="4 6" id="KW-0807">Transducer</keyword>
<dbReference type="GO" id="GO:0005886">
    <property type="term" value="C:plasma membrane"/>
    <property type="evidence" value="ECO:0007669"/>
    <property type="project" value="TreeGrafter"/>
</dbReference>
<reference evidence="10" key="1">
    <citation type="submission" date="2017-01" db="EMBL/GenBank/DDBJ databases">
        <title>Genome sequence of Rouxiella sp. ERMR1:05.</title>
        <authorList>
            <person name="Kumar R."/>
            <person name="Singh D."/>
            <person name="Kumar S."/>
        </authorList>
    </citation>
    <scope>NUCLEOTIDE SEQUENCE [LARGE SCALE GENOMIC DNA]</scope>
    <source>
        <strain evidence="10">ERMR1:05</strain>
    </source>
</reference>
<dbReference type="AlphaFoldDB" id="A0A2L1UV44"/>
<evidence type="ECO:0000313" key="10">
    <source>
        <dbReference type="Proteomes" id="UP000239197"/>
    </source>
</evidence>
<dbReference type="FunFam" id="1.10.287.950:FF:000001">
    <property type="entry name" value="Methyl-accepting chemotaxis sensory transducer"/>
    <property type="match status" value="1"/>
</dbReference>
<dbReference type="InterPro" id="IPR024478">
    <property type="entry name" value="HlyB_4HB_MCP"/>
</dbReference>
<dbReference type="SMART" id="SM00283">
    <property type="entry name" value="MA"/>
    <property type="match status" value="1"/>
</dbReference>
<accession>A0A2L1UV44</accession>
<dbReference type="Proteomes" id="UP000239197">
    <property type="component" value="Chromosome"/>
</dbReference>
<dbReference type="KEGG" id="rox:BV494_18770"/>
<feature type="transmembrane region" description="Helical" evidence="7">
    <location>
        <begin position="12"/>
        <end position="35"/>
    </location>
</feature>
<evidence type="ECO:0000256" key="6">
    <source>
        <dbReference type="PROSITE-ProRule" id="PRU00284"/>
    </source>
</evidence>
<keyword evidence="3" id="KW-0145">Chemotaxis</keyword>
<comment type="subcellular location">
    <subcellularLocation>
        <location evidence="1">Membrane</location>
    </subcellularLocation>
</comment>
<feature type="domain" description="Methyl-accepting transducer" evidence="8">
    <location>
        <begin position="273"/>
        <end position="502"/>
    </location>
</feature>
<evidence type="ECO:0000256" key="4">
    <source>
        <dbReference type="ARBA" id="ARBA00023224"/>
    </source>
</evidence>
<dbReference type="PRINTS" id="PR00260">
    <property type="entry name" value="CHEMTRNSDUCR"/>
</dbReference>
<dbReference type="EMBL" id="CP019062">
    <property type="protein sequence ID" value="AVF36832.1"/>
    <property type="molecule type" value="Genomic_DNA"/>
</dbReference>
<dbReference type="PANTHER" id="PTHR43531:SF14">
    <property type="entry name" value="METHYL-ACCEPTING CHEMOTAXIS PROTEIN I-RELATED"/>
    <property type="match status" value="1"/>
</dbReference>
<dbReference type="GO" id="GO:0006935">
    <property type="term" value="P:chemotaxis"/>
    <property type="evidence" value="ECO:0007669"/>
    <property type="project" value="UniProtKB-KW"/>
</dbReference>
<dbReference type="CDD" id="cd11386">
    <property type="entry name" value="MCP_signal"/>
    <property type="match status" value="1"/>
</dbReference>
<dbReference type="RefSeq" id="WP_104924208.1">
    <property type="nucleotide sequence ID" value="NZ_CP019062.1"/>
</dbReference>
<dbReference type="InterPro" id="IPR004089">
    <property type="entry name" value="MCPsignal_dom"/>
</dbReference>
<proteinExistence type="inferred from homology"/>
<dbReference type="PROSITE" id="PS50111">
    <property type="entry name" value="CHEMOTAXIS_TRANSDUC_2"/>
    <property type="match status" value="1"/>
</dbReference>
<dbReference type="Pfam" id="PF12729">
    <property type="entry name" value="4HB_MCP_1"/>
    <property type="match status" value="1"/>
</dbReference>
<keyword evidence="2" id="KW-0488">Methylation</keyword>
<keyword evidence="7" id="KW-1133">Transmembrane helix</keyword>
<evidence type="ECO:0000313" key="9">
    <source>
        <dbReference type="EMBL" id="AVF36832.1"/>
    </source>
</evidence>
<sequence>MKKITNLSVLTRLLGAFALVLGLMLILAAMSAWLLNGSNQQIESYRAYRLPGVQYPLVMRGTLAELRLQQVQYIASPQGAPRDGHRAEILQAVANFKAAENSYHKLDSGGSKSALFTQIVNNFEQFSLANDAVIAAVERNDIAQATQISGDNSRKYRTQLMADLATLVSDELANSEKAAAQARSRYHNASMMFMALVGFAFLVSLAMALLLARNLVKQLGGEPAYAASIMREIAAGNLAAKIALKPGDTGSLLASLEGMNQQLNKTIHQIMEGSESINHAASEIEQGNIDLSQRTEEQAASLVQTSSNMQNLTTTVSQNAENAREASALAHETSKTASQGGAIVTGMQAHMRDVSGSSREIINIISVIEGIAFQTNLLALNAAVEAARAGTQGKGFAVVASEVRVLAQKSGQAAKEIKDLIQGTVSKIAEGSQQADRASKAMQDIVSSVNKVAGIVSEISTASSEQHTGIHEVGIAVDQMDRVTQQNAALVEQAAAAAQSLTEQSIELRNAVRFFRTAAVQS</sequence>
<dbReference type="OrthoDB" id="2489132at2"/>
<dbReference type="InterPro" id="IPR051310">
    <property type="entry name" value="MCP_chemotaxis"/>
</dbReference>
<feature type="transmembrane region" description="Helical" evidence="7">
    <location>
        <begin position="191"/>
        <end position="212"/>
    </location>
</feature>
<organism evidence="9 10">
    <name type="scientific">Rahnella sikkimica</name>
    <dbReference type="NCBI Taxonomy" id="1805933"/>
    <lineage>
        <taxon>Bacteria</taxon>
        <taxon>Pseudomonadati</taxon>
        <taxon>Pseudomonadota</taxon>
        <taxon>Gammaproteobacteria</taxon>
        <taxon>Enterobacterales</taxon>
        <taxon>Yersiniaceae</taxon>
        <taxon>Rahnella</taxon>
    </lineage>
</organism>
<evidence type="ECO:0000256" key="5">
    <source>
        <dbReference type="ARBA" id="ARBA00029447"/>
    </source>
</evidence>
<dbReference type="GO" id="GO:0007165">
    <property type="term" value="P:signal transduction"/>
    <property type="evidence" value="ECO:0007669"/>
    <property type="project" value="UniProtKB-KW"/>
</dbReference>
<evidence type="ECO:0000256" key="1">
    <source>
        <dbReference type="ARBA" id="ARBA00004370"/>
    </source>
</evidence>
<name>A0A2L1UV44_9GAMM</name>
<dbReference type="Gene3D" id="1.10.287.950">
    <property type="entry name" value="Methyl-accepting chemotaxis protein"/>
    <property type="match status" value="1"/>
</dbReference>
<keyword evidence="10" id="KW-1185">Reference proteome</keyword>
<evidence type="ECO:0000256" key="7">
    <source>
        <dbReference type="SAM" id="Phobius"/>
    </source>
</evidence>
<evidence type="ECO:0000256" key="2">
    <source>
        <dbReference type="ARBA" id="ARBA00022481"/>
    </source>
</evidence>
<gene>
    <name evidence="9" type="ORF">BV494_18770</name>
</gene>
<dbReference type="GO" id="GO:0004888">
    <property type="term" value="F:transmembrane signaling receptor activity"/>
    <property type="evidence" value="ECO:0007669"/>
    <property type="project" value="InterPro"/>
</dbReference>
<comment type="similarity">
    <text evidence="5">Belongs to the methyl-accepting chemotaxis (MCP) protein family.</text>
</comment>
<keyword evidence="7" id="KW-0472">Membrane</keyword>
<protein>
    <submittedName>
        <fullName evidence="9">Methyl-accepting chemotaxis protein</fullName>
    </submittedName>
</protein>